<feature type="region of interest" description="Disordered" evidence="1">
    <location>
        <begin position="87"/>
        <end position="147"/>
    </location>
</feature>
<feature type="region of interest" description="Disordered" evidence="1">
    <location>
        <begin position="179"/>
        <end position="269"/>
    </location>
</feature>
<sequence length="319" mass="31605">MVGRLGMVDRVPGHAQQPAGLLAASIQWRARCAPATGGRQATATSSGDDGGATRRRCGVPASTSSSRAASATVVAIGPYRLMPNHCGRPSTIAGASDAPGLTPTTPHTAEGIRIEPSPSEPSAIGTTPADTAAAEPPEDPPAVREGSHGLTLVPVASSEVPQTASSGARVLPIGIAPAARSRATTGSSSSTGSVEAPSEPCPVASPARSATSLTATGTPASGSCARSARASTAAASSSAARRRTDTNAPRRCSTPARWSRWASTTSTARTRPSATAAAISIALAPTQPVAVPGRAGRAPGVVDVVRVVPSLIGSIRPSS</sequence>
<feature type="compositionally biased region" description="Polar residues" evidence="1">
    <location>
        <begin position="208"/>
        <end position="219"/>
    </location>
</feature>
<gene>
    <name evidence="2" type="ORF">GCM10011354_20110</name>
</gene>
<evidence type="ECO:0000313" key="3">
    <source>
        <dbReference type="Proteomes" id="UP000650511"/>
    </source>
</evidence>
<organism evidence="2 3">
    <name type="scientific">Egicoccus halophilus</name>
    <dbReference type="NCBI Taxonomy" id="1670830"/>
    <lineage>
        <taxon>Bacteria</taxon>
        <taxon>Bacillati</taxon>
        <taxon>Actinomycetota</taxon>
        <taxon>Nitriliruptoria</taxon>
        <taxon>Egicoccales</taxon>
        <taxon>Egicoccaceae</taxon>
        <taxon>Egicoccus</taxon>
    </lineage>
</organism>
<feature type="compositionally biased region" description="Low complexity" evidence="1">
    <location>
        <begin position="126"/>
        <end position="135"/>
    </location>
</feature>
<comment type="caution">
    <text evidence="2">The sequence shown here is derived from an EMBL/GenBank/DDBJ whole genome shotgun (WGS) entry which is preliminary data.</text>
</comment>
<proteinExistence type="predicted"/>
<reference evidence="2" key="1">
    <citation type="journal article" date="2014" name="Int. J. Syst. Evol. Microbiol.">
        <title>Complete genome sequence of Corynebacterium casei LMG S-19264T (=DSM 44701T), isolated from a smear-ripened cheese.</title>
        <authorList>
            <consortium name="US DOE Joint Genome Institute (JGI-PGF)"/>
            <person name="Walter F."/>
            <person name="Albersmeier A."/>
            <person name="Kalinowski J."/>
            <person name="Ruckert C."/>
        </authorList>
    </citation>
    <scope>NUCLEOTIDE SEQUENCE</scope>
    <source>
        <strain evidence="2">CGMCC 1.14988</strain>
    </source>
</reference>
<evidence type="ECO:0000256" key="1">
    <source>
        <dbReference type="SAM" id="MobiDB-lite"/>
    </source>
</evidence>
<dbReference type="Proteomes" id="UP000650511">
    <property type="component" value="Unassembled WGS sequence"/>
</dbReference>
<protein>
    <submittedName>
        <fullName evidence="2">Uncharacterized protein</fullName>
    </submittedName>
</protein>
<dbReference type="EMBL" id="BMHA01000006">
    <property type="protein sequence ID" value="GGI06642.1"/>
    <property type="molecule type" value="Genomic_DNA"/>
</dbReference>
<evidence type="ECO:0000313" key="2">
    <source>
        <dbReference type="EMBL" id="GGI06642.1"/>
    </source>
</evidence>
<feature type="region of interest" description="Disordered" evidence="1">
    <location>
        <begin position="36"/>
        <end position="64"/>
    </location>
</feature>
<feature type="compositionally biased region" description="Low complexity" evidence="1">
    <location>
        <begin position="179"/>
        <end position="198"/>
    </location>
</feature>
<name>A0A8J3ES66_9ACTN</name>
<feature type="compositionally biased region" description="Low complexity" evidence="1">
    <location>
        <begin position="256"/>
        <end position="269"/>
    </location>
</feature>
<reference evidence="2" key="2">
    <citation type="submission" date="2020-09" db="EMBL/GenBank/DDBJ databases">
        <authorList>
            <person name="Sun Q."/>
            <person name="Zhou Y."/>
        </authorList>
    </citation>
    <scope>NUCLEOTIDE SEQUENCE</scope>
    <source>
        <strain evidence="2">CGMCC 1.14988</strain>
    </source>
</reference>
<feature type="compositionally biased region" description="Low complexity" evidence="1">
    <location>
        <begin position="220"/>
        <end position="239"/>
    </location>
</feature>
<accession>A0A8J3ES66</accession>
<dbReference type="AlphaFoldDB" id="A0A8J3ES66"/>
<keyword evidence="3" id="KW-1185">Reference proteome</keyword>